<keyword evidence="2" id="KW-1185">Reference proteome</keyword>
<proteinExistence type="predicted"/>
<name>A0A9Q4FLK4_9FIRM</name>
<accession>A0A9Q4FLK4</accession>
<gene>
    <name evidence="1" type="ORF">L0P62_05765</name>
</gene>
<organism evidence="1 2">
    <name type="scientific">Anaerosalibacter bizertensis</name>
    <dbReference type="NCBI Taxonomy" id="932217"/>
    <lineage>
        <taxon>Bacteria</taxon>
        <taxon>Bacillati</taxon>
        <taxon>Bacillota</taxon>
        <taxon>Tissierellia</taxon>
        <taxon>Tissierellales</taxon>
        <taxon>Sporanaerobacteraceae</taxon>
        <taxon>Anaerosalibacter</taxon>
    </lineage>
</organism>
<evidence type="ECO:0000313" key="2">
    <source>
        <dbReference type="Proteomes" id="UP001108123"/>
    </source>
</evidence>
<dbReference type="EMBL" id="JAKNID010000016">
    <property type="protein sequence ID" value="MCG4564953.1"/>
    <property type="molecule type" value="Genomic_DNA"/>
</dbReference>
<dbReference type="RefSeq" id="WP_226808557.1">
    <property type="nucleotide sequence ID" value="NZ_JAJBNW010000078.1"/>
</dbReference>
<evidence type="ECO:0000313" key="1">
    <source>
        <dbReference type="EMBL" id="MCG4564953.1"/>
    </source>
</evidence>
<reference evidence="1" key="1">
    <citation type="submission" date="2022-01" db="EMBL/GenBank/DDBJ databases">
        <title>Collection of gut derived symbiotic bacterial strains cultured from healthy donors.</title>
        <authorList>
            <person name="Lin H."/>
            <person name="Kohout C."/>
            <person name="Waligurski E."/>
            <person name="Pamer E.G."/>
        </authorList>
    </citation>
    <scope>NUCLEOTIDE SEQUENCE</scope>
    <source>
        <strain evidence="1">MSK.14.39</strain>
    </source>
</reference>
<dbReference type="Proteomes" id="UP001108123">
    <property type="component" value="Unassembled WGS sequence"/>
</dbReference>
<sequence length="69" mass="7615">MGNVAASVLARLKNKSKEQGIPYEKDSVVVIVRLAKDSQIQKRWDNFCPNGGGDRLKRTMLKGIVLSVS</sequence>
<protein>
    <submittedName>
        <fullName evidence="1">Uncharacterized protein</fullName>
    </submittedName>
</protein>
<dbReference type="AlphaFoldDB" id="A0A9Q4FLK4"/>
<comment type="caution">
    <text evidence="1">The sequence shown here is derived from an EMBL/GenBank/DDBJ whole genome shotgun (WGS) entry which is preliminary data.</text>
</comment>